<evidence type="ECO:0000313" key="1">
    <source>
        <dbReference type="EMBL" id="MPC45376.1"/>
    </source>
</evidence>
<dbReference type="Proteomes" id="UP000324222">
    <property type="component" value="Unassembled WGS sequence"/>
</dbReference>
<dbReference type="EMBL" id="VSRR010006697">
    <property type="protein sequence ID" value="MPC45376.1"/>
    <property type="molecule type" value="Genomic_DNA"/>
</dbReference>
<comment type="caution">
    <text evidence="1">The sequence shown here is derived from an EMBL/GenBank/DDBJ whole genome shotgun (WGS) entry which is preliminary data.</text>
</comment>
<sequence length="92" mass="10557">MNIYTSTNAPSDLKSCQVTALRIIRRRNILRRFSLRHNLRTYSVCVCVYLFCWGWKGSAVEKKAVSSHRCTRGRRNCLENLANCLCGLGKMS</sequence>
<keyword evidence="2" id="KW-1185">Reference proteome</keyword>
<protein>
    <submittedName>
        <fullName evidence="1">Uncharacterized protein</fullName>
    </submittedName>
</protein>
<dbReference type="AlphaFoldDB" id="A0A5B7FIV9"/>
<organism evidence="1 2">
    <name type="scientific">Portunus trituberculatus</name>
    <name type="common">Swimming crab</name>
    <name type="synonym">Neptunus trituberculatus</name>
    <dbReference type="NCBI Taxonomy" id="210409"/>
    <lineage>
        <taxon>Eukaryota</taxon>
        <taxon>Metazoa</taxon>
        <taxon>Ecdysozoa</taxon>
        <taxon>Arthropoda</taxon>
        <taxon>Crustacea</taxon>
        <taxon>Multicrustacea</taxon>
        <taxon>Malacostraca</taxon>
        <taxon>Eumalacostraca</taxon>
        <taxon>Eucarida</taxon>
        <taxon>Decapoda</taxon>
        <taxon>Pleocyemata</taxon>
        <taxon>Brachyura</taxon>
        <taxon>Eubrachyura</taxon>
        <taxon>Portunoidea</taxon>
        <taxon>Portunidae</taxon>
        <taxon>Portuninae</taxon>
        <taxon>Portunus</taxon>
    </lineage>
</organism>
<name>A0A5B7FIV9_PORTR</name>
<evidence type="ECO:0000313" key="2">
    <source>
        <dbReference type="Proteomes" id="UP000324222"/>
    </source>
</evidence>
<proteinExistence type="predicted"/>
<gene>
    <name evidence="1" type="ORF">E2C01_039074</name>
</gene>
<reference evidence="1 2" key="1">
    <citation type="submission" date="2019-05" db="EMBL/GenBank/DDBJ databases">
        <title>Another draft genome of Portunus trituberculatus and its Hox gene families provides insights of decapod evolution.</title>
        <authorList>
            <person name="Jeong J.-H."/>
            <person name="Song I."/>
            <person name="Kim S."/>
            <person name="Choi T."/>
            <person name="Kim D."/>
            <person name="Ryu S."/>
            <person name="Kim W."/>
        </authorList>
    </citation>
    <scope>NUCLEOTIDE SEQUENCE [LARGE SCALE GENOMIC DNA]</scope>
    <source>
        <tissue evidence="1">Muscle</tissue>
    </source>
</reference>
<accession>A0A5B7FIV9</accession>